<protein>
    <submittedName>
        <fullName evidence="2">DUF3313 domain-containing protein</fullName>
    </submittedName>
</protein>
<dbReference type="Proteomes" id="UP001595476">
    <property type="component" value="Unassembled WGS sequence"/>
</dbReference>
<evidence type="ECO:0000313" key="3">
    <source>
        <dbReference type="Proteomes" id="UP001595476"/>
    </source>
</evidence>
<name>A0ABV7HIQ8_9GAMM</name>
<evidence type="ECO:0000256" key="1">
    <source>
        <dbReference type="SAM" id="SignalP"/>
    </source>
</evidence>
<evidence type="ECO:0000313" key="2">
    <source>
        <dbReference type="EMBL" id="MFC3152513.1"/>
    </source>
</evidence>
<dbReference type="Pfam" id="PF11769">
    <property type="entry name" value="DUF3313"/>
    <property type="match status" value="1"/>
</dbReference>
<dbReference type="RefSeq" id="WP_386722443.1">
    <property type="nucleotide sequence ID" value="NZ_JBHRSZ010000007.1"/>
</dbReference>
<comment type="caution">
    <text evidence="2">The sequence shown here is derived from an EMBL/GenBank/DDBJ whole genome shotgun (WGS) entry which is preliminary data.</text>
</comment>
<dbReference type="InterPro" id="IPR021747">
    <property type="entry name" value="DUF3313"/>
</dbReference>
<keyword evidence="3" id="KW-1185">Reference proteome</keyword>
<organism evidence="2 3">
    <name type="scientific">Litoribrevibacter euphylliae</name>
    <dbReference type="NCBI Taxonomy" id="1834034"/>
    <lineage>
        <taxon>Bacteria</taxon>
        <taxon>Pseudomonadati</taxon>
        <taxon>Pseudomonadota</taxon>
        <taxon>Gammaproteobacteria</taxon>
        <taxon>Oceanospirillales</taxon>
        <taxon>Oceanospirillaceae</taxon>
        <taxon>Litoribrevibacter</taxon>
    </lineage>
</organism>
<feature type="chain" id="PRO_5046241076" evidence="1">
    <location>
        <begin position="19"/>
        <end position="227"/>
    </location>
</feature>
<feature type="signal peptide" evidence="1">
    <location>
        <begin position="1"/>
        <end position="18"/>
    </location>
</feature>
<keyword evidence="1" id="KW-0732">Signal</keyword>
<reference evidence="3" key="1">
    <citation type="journal article" date="2019" name="Int. J. Syst. Evol. Microbiol.">
        <title>The Global Catalogue of Microorganisms (GCM) 10K type strain sequencing project: providing services to taxonomists for standard genome sequencing and annotation.</title>
        <authorList>
            <consortium name="The Broad Institute Genomics Platform"/>
            <consortium name="The Broad Institute Genome Sequencing Center for Infectious Disease"/>
            <person name="Wu L."/>
            <person name="Ma J."/>
        </authorList>
    </citation>
    <scope>NUCLEOTIDE SEQUENCE [LARGE SCALE GENOMIC DNA]</scope>
    <source>
        <strain evidence="3">KCTC 52438</strain>
    </source>
</reference>
<gene>
    <name evidence="2" type="ORF">ACFOEK_15870</name>
</gene>
<dbReference type="PROSITE" id="PS51257">
    <property type="entry name" value="PROKAR_LIPOPROTEIN"/>
    <property type="match status" value="1"/>
</dbReference>
<dbReference type="EMBL" id="JBHRSZ010000007">
    <property type="protein sequence ID" value="MFC3152513.1"/>
    <property type="molecule type" value="Genomic_DNA"/>
</dbReference>
<sequence length="227" mass="25174">MIKTMKVVGLLISLSGLAGCQIQQQENQPAEQYSGFLSDYSILGATQAQDSFAVKRWVSPKLLSGEYKEVKYISTQFYPEVRASEHVSDQMLTDVLIYVDAQLRRASIFLTQDMKNSGTRRAEVRTAITAVETASKDYQDHDTVSQALLSAAEETSLNPNNDDAVIAFELEVRDMETNELLAQSVVTGVAPTYQVNGTEKLSLALLKPTIDQWIKYATHNGREGFTP</sequence>
<accession>A0ABV7HIQ8</accession>
<proteinExistence type="predicted"/>